<dbReference type="SUPFAM" id="SSF103481">
    <property type="entry name" value="Multidrug resistance efflux transporter EmrE"/>
    <property type="match status" value="2"/>
</dbReference>
<feature type="transmembrane region" description="Helical" evidence="1">
    <location>
        <begin position="239"/>
        <end position="262"/>
    </location>
</feature>
<feature type="transmembrane region" description="Helical" evidence="1">
    <location>
        <begin position="117"/>
        <end position="133"/>
    </location>
</feature>
<reference evidence="3" key="1">
    <citation type="journal article" date="2015" name="Proc. Natl. Acad. Sci. U.S.A.">
        <title>Networks of energetic and metabolic interactions define dynamics in microbial communities.</title>
        <authorList>
            <person name="Embree M."/>
            <person name="Liu J.K."/>
            <person name="Al-Bassam M.M."/>
            <person name="Zengler K."/>
        </authorList>
    </citation>
    <scope>NUCLEOTIDE SEQUENCE</scope>
</reference>
<name>A0A0W8G2I3_9ZZZZ</name>
<dbReference type="Pfam" id="PF00892">
    <property type="entry name" value="EamA"/>
    <property type="match status" value="2"/>
</dbReference>
<dbReference type="EMBL" id="LNQE01000332">
    <property type="protein sequence ID" value="KUG27380.1"/>
    <property type="molecule type" value="Genomic_DNA"/>
</dbReference>
<sequence>MTWVLLMIAAAFLQAAKDAFLKRAMAGVDVLVATWSYCLVTSVFLGALLASTGFPPVGARFWWLVALSGSFGGMNLLIYSAAVKASDLSLTLPMLALSPLFMLVTTPLMIGEFPDTAGLFGILLIVAGSYSLNLKRRTDGLFAPFRALLDHKGPRLMLLVAFLWSLFANIDRMGLDVSAPIPWIFCAFAATTAFLTPLVLWRSAAPLGQVRRHPREIFAAGLCESISLSLQMVALTMTLVPYVIAVKRLSAVFGVLIGTLIFKESGLAERLFGTALMVAGVFFIALLG</sequence>
<keyword evidence="1" id="KW-1133">Transmembrane helix</keyword>
<gene>
    <name evidence="3" type="ORF">ASZ90_002758</name>
</gene>
<feature type="domain" description="EamA" evidence="2">
    <location>
        <begin position="156"/>
        <end position="285"/>
    </location>
</feature>
<dbReference type="InterPro" id="IPR037185">
    <property type="entry name" value="EmrE-like"/>
</dbReference>
<evidence type="ECO:0000259" key="2">
    <source>
        <dbReference type="Pfam" id="PF00892"/>
    </source>
</evidence>
<organism evidence="3">
    <name type="scientific">hydrocarbon metagenome</name>
    <dbReference type="NCBI Taxonomy" id="938273"/>
    <lineage>
        <taxon>unclassified sequences</taxon>
        <taxon>metagenomes</taxon>
        <taxon>ecological metagenomes</taxon>
    </lineage>
</organism>
<evidence type="ECO:0000256" key="1">
    <source>
        <dbReference type="SAM" id="Phobius"/>
    </source>
</evidence>
<feature type="transmembrane region" description="Helical" evidence="1">
    <location>
        <begin position="34"/>
        <end position="54"/>
    </location>
</feature>
<feature type="domain" description="EamA" evidence="2">
    <location>
        <begin position="2"/>
        <end position="132"/>
    </location>
</feature>
<dbReference type="AlphaFoldDB" id="A0A0W8G2I3"/>
<feature type="transmembrane region" description="Helical" evidence="1">
    <location>
        <begin position="88"/>
        <end position="110"/>
    </location>
</feature>
<proteinExistence type="predicted"/>
<feature type="transmembrane region" description="Helical" evidence="1">
    <location>
        <begin position="182"/>
        <end position="201"/>
    </location>
</feature>
<accession>A0A0W8G2I3</accession>
<feature type="transmembrane region" description="Helical" evidence="1">
    <location>
        <begin position="61"/>
        <end position="82"/>
    </location>
</feature>
<feature type="transmembrane region" description="Helical" evidence="1">
    <location>
        <begin position="271"/>
        <end position="287"/>
    </location>
</feature>
<dbReference type="GO" id="GO:0016020">
    <property type="term" value="C:membrane"/>
    <property type="evidence" value="ECO:0007669"/>
    <property type="project" value="InterPro"/>
</dbReference>
<evidence type="ECO:0000313" key="3">
    <source>
        <dbReference type="EMBL" id="KUG27380.1"/>
    </source>
</evidence>
<dbReference type="InterPro" id="IPR000620">
    <property type="entry name" value="EamA_dom"/>
</dbReference>
<comment type="caution">
    <text evidence="3">The sequence shown here is derived from an EMBL/GenBank/DDBJ whole genome shotgun (WGS) entry which is preliminary data.</text>
</comment>
<protein>
    <recommendedName>
        <fullName evidence="2">EamA domain-containing protein</fullName>
    </recommendedName>
</protein>
<keyword evidence="1" id="KW-0812">Transmembrane</keyword>
<feature type="transmembrane region" description="Helical" evidence="1">
    <location>
        <begin position="153"/>
        <end position="170"/>
    </location>
</feature>
<keyword evidence="1" id="KW-0472">Membrane</keyword>